<organism evidence="1 2">
    <name type="scientific">Dichelobacter nodosus (strain VCS1703A)</name>
    <dbReference type="NCBI Taxonomy" id="246195"/>
    <lineage>
        <taxon>Bacteria</taxon>
        <taxon>Pseudomonadati</taxon>
        <taxon>Pseudomonadota</taxon>
        <taxon>Gammaproteobacteria</taxon>
        <taxon>Cardiobacteriales</taxon>
        <taxon>Cardiobacteriaceae</taxon>
        <taxon>Dichelobacter</taxon>
    </lineage>
</organism>
<dbReference type="EMBL" id="CP000513">
    <property type="protein sequence ID" value="ABQ13858.1"/>
    <property type="molecule type" value="Genomic_DNA"/>
</dbReference>
<evidence type="ECO:0000313" key="1">
    <source>
        <dbReference type="EMBL" id="ABQ13858.1"/>
    </source>
</evidence>
<dbReference type="HOGENOM" id="CLU_1419173_0_0_6"/>
<gene>
    <name evidence="1" type="ordered locus">DNO_0308</name>
</gene>
<dbReference type="OrthoDB" id="7066976at2"/>
<dbReference type="eggNOG" id="COG4714">
    <property type="taxonomic scope" value="Bacteria"/>
</dbReference>
<dbReference type="Proteomes" id="UP000000248">
    <property type="component" value="Chromosome"/>
</dbReference>
<protein>
    <submittedName>
        <fullName evidence="1">Uncharacterized protein</fullName>
    </submittedName>
</protein>
<keyword evidence="2" id="KW-1185">Reference proteome</keyword>
<proteinExistence type="predicted"/>
<evidence type="ECO:0000313" key="2">
    <source>
        <dbReference type="Proteomes" id="UP000000248"/>
    </source>
</evidence>
<dbReference type="RefSeq" id="WP_012030652.1">
    <property type="nucleotide sequence ID" value="NC_009446.1"/>
</dbReference>
<dbReference type="InterPro" id="IPR018682">
    <property type="entry name" value="DUF2167_membr"/>
</dbReference>
<sequence length="192" mass="22228">MTMATLRMPESWVLLKNEQRARFLREIEIEDEPALLAVAQSKEHDHAFALLRHQKSGYVVRPEETPIHPQLIRKQTEADLAILNSESALSEAERVRWQKFYLEPVYQAQTRTVEYGITLLFGNEAAVNLYRMLLVRDGALVLTLVGKPSDHLSLADWAIEPKDEMRYERFDPAHDKKSEGTLDNLILMNRFI</sequence>
<reference evidence="1 2" key="1">
    <citation type="journal article" date="2007" name="Nat. Biotechnol.">
        <title>Genome sequence and identification of candidate vaccine antigens from the animal pathogen Dichelobacter nodosus.</title>
        <authorList>
            <person name="Myers G.S."/>
            <person name="Parker D."/>
            <person name="Al-Hasani K."/>
            <person name="Kennan R.M."/>
            <person name="Seemann T."/>
            <person name="Ren Q."/>
            <person name="Badger J.H."/>
            <person name="Selengut J.D."/>
            <person name="Deboy R.T."/>
            <person name="Tettelin H."/>
            <person name="Boyce J.D."/>
            <person name="McCarl V.P."/>
            <person name="Han X."/>
            <person name="Nelson W.C."/>
            <person name="Madupu R."/>
            <person name="Mohamoud Y."/>
            <person name="Holley T."/>
            <person name="Fedorova N."/>
            <person name="Khouri H."/>
            <person name="Bottomley S.P."/>
            <person name="Whittington R.J."/>
            <person name="Adler B."/>
            <person name="Songer J.G."/>
            <person name="Rood J.I."/>
            <person name="Paulsen I.T."/>
        </authorList>
    </citation>
    <scope>NUCLEOTIDE SEQUENCE [LARGE SCALE GENOMIC DNA]</scope>
    <source>
        <strain evidence="1 2">VCS1703A</strain>
    </source>
</reference>
<dbReference type="STRING" id="246195.DNO_0308"/>
<accession>A5EW73</accession>
<dbReference type="Pfam" id="PF09935">
    <property type="entry name" value="DUF2167"/>
    <property type="match status" value="1"/>
</dbReference>
<name>A5EW73_DICNV</name>
<dbReference type="KEGG" id="dno:DNO_0308"/>
<dbReference type="AlphaFoldDB" id="A5EW73"/>